<accession>A0A6C2U2V2</accession>
<feature type="signal peptide" evidence="1">
    <location>
        <begin position="1"/>
        <end position="20"/>
    </location>
</feature>
<dbReference type="AlphaFoldDB" id="A0A6C2U2V2"/>
<evidence type="ECO:0000256" key="1">
    <source>
        <dbReference type="SAM" id="SignalP"/>
    </source>
</evidence>
<evidence type="ECO:0000313" key="2">
    <source>
        <dbReference type="EMBL" id="VGO14175.1"/>
    </source>
</evidence>
<dbReference type="Proteomes" id="UP000366872">
    <property type="component" value="Unassembled WGS sequence"/>
</dbReference>
<sequence length="581" mass="61833">MKRTLAILTTVALSATLASAELVGSLNLDTNNDTNDVDRLAGFVTRTGNGNANTRGTVQGDFSLLTSVDLGVGGFTGAIVSTFSGSTKLVKLNRYGGSSTGGIAVWDYNVSGMVTNAWTFKVDYSGRRSNCLASGWYVSFTGLGRTLDSTVVTNLATGSGATLVGNALNYVKIGELPADTAAGTYEWDLTDIVNAAATNGGGIRLVYYDNTYLDTGPSFLNDSGLIASNATAGAEVDMLPFYFSDTFSSTNGVLPLKGWTHDGAEAKEYNGTNYPGLLAIRDESTSNAWSSITMDFEDLKLENDGDWLELSVDLAYFEDVSGSAYTNTSSPVGIMTLTDSALTNNAGYGFRINQKQYSSINLFDAYDAWPTDFPDDETTREFTSTNTMQNWKMRIERAGTNLVISPLVDGVVFGGSTKMPSYTNSACVGVDFNRFYFSSRGNNIGVKIDNAYVLSNVKPVFLPPYTEWEAEKGVTGGKTGDDDGDGLNNYGEYVFGGDPVLPDGASDQGSQPVLDAAGNYTYYLVGDDSVVARVMARASLTTGDWEPIATNAVSVSDGELGTYMESVGTSGSQLFLKLDVD</sequence>
<evidence type="ECO:0000313" key="3">
    <source>
        <dbReference type="Proteomes" id="UP000366872"/>
    </source>
</evidence>
<name>A0A6C2U2V2_PONDE</name>
<keyword evidence="3" id="KW-1185">Reference proteome</keyword>
<dbReference type="RefSeq" id="WP_136079676.1">
    <property type="nucleotide sequence ID" value="NZ_CAAHFG010000001.1"/>
</dbReference>
<organism evidence="2 3">
    <name type="scientific">Pontiella desulfatans</name>
    <dbReference type="NCBI Taxonomy" id="2750659"/>
    <lineage>
        <taxon>Bacteria</taxon>
        <taxon>Pseudomonadati</taxon>
        <taxon>Kiritimatiellota</taxon>
        <taxon>Kiritimatiellia</taxon>
        <taxon>Kiritimatiellales</taxon>
        <taxon>Pontiellaceae</taxon>
        <taxon>Pontiella</taxon>
    </lineage>
</organism>
<dbReference type="EMBL" id="CAAHFG010000001">
    <property type="protein sequence ID" value="VGO14175.1"/>
    <property type="molecule type" value="Genomic_DNA"/>
</dbReference>
<proteinExistence type="predicted"/>
<protein>
    <submittedName>
        <fullName evidence="2">Uncharacterized protein</fullName>
    </submittedName>
</protein>
<gene>
    <name evidence="2" type="ORF">PDESU_02734</name>
</gene>
<keyword evidence="1" id="KW-0732">Signal</keyword>
<feature type="chain" id="PRO_5025499878" evidence="1">
    <location>
        <begin position="21"/>
        <end position="581"/>
    </location>
</feature>
<reference evidence="2 3" key="1">
    <citation type="submission" date="2019-04" db="EMBL/GenBank/DDBJ databases">
        <authorList>
            <person name="Van Vliet M D."/>
        </authorList>
    </citation>
    <scope>NUCLEOTIDE SEQUENCE [LARGE SCALE GENOMIC DNA]</scope>
    <source>
        <strain evidence="2 3">F1</strain>
    </source>
</reference>